<evidence type="ECO:0000313" key="6">
    <source>
        <dbReference type="Proteomes" id="UP000286746"/>
    </source>
</evidence>
<evidence type="ECO:0000256" key="3">
    <source>
        <dbReference type="ARBA" id="ARBA00022691"/>
    </source>
</evidence>
<dbReference type="Gene3D" id="3.40.50.150">
    <property type="entry name" value="Vaccinia Virus protein VP39"/>
    <property type="match status" value="1"/>
</dbReference>
<evidence type="ECO:0000259" key="4">
    <source>
        <dbReference type="Pfam" id="PF08242"/>
    </source>
</evidence>
<dbReference type="InterPro" id="IPR013217">
    <property type="entry name" value="Methyltransf_12"/>
</dbReference>
<dbReference type="InterPro" id="IPR036388">
    <property type="entry name" value="WH-like_DNA-bd_sf"/>
</dbReference>
<evidence type="ECO:0000313" key="5">
    <source>
        <dbReference type="EMBL" id="GCD41359.1"/>
    </source>
</evidence>
<dbReference type="EMBL" id="BHZD01000001">
    <property type="protein sequence ID" value="GCD41359.1"/>
    <property type="molecule type" value="Genomic_DNA"/>
</dbReference>
<dbReference type="PANTHER" id="PTHR43712">
    <property type="entry name" value="PUTATIVE (AFU_ORTHOLOGUE AFUA_4G14580)-RELATED"/>
    <property type="match status" value="1"/>
</dbReference>
<dbReference type="RefSeq" id="WP_125052227.1">
    <property type="nucleotide sequence ID" value="NZ_BHZD01000001.1"/>
</dbReference>
<dbReference type="GO" id="GO:0032259">
    <property type="term" value="P:methylation"/>
    <property type="evidence" value="ECO:0007669"/>
    <property type="project" value="UniProtKB-KW"/>
</dbReference>
<name>A0A401VWC0_STREY</name>
<accession>A0A401VWC0</accession>
<dbReference type="Proteomes" id="UP000286746">
    <property type="component" value="Unassembled WGS sequence"/>
</dbReference>
<protein>
    <submittedName>
        <fullName evidence="5">Methyltransferase type 12</fullName>
    </submittedName>
</protein>
<dbReference type="Gene3D" id="1.10.10.10">
    <property type="entry name" value="Winged helix-like DNA-binding domain superfamily/Winged helix DNA-binding domain"/>
    <property type="match status" value="1"/>
</dbReference>
<dbReference type="AlphaFoldDB" id="A0A401VWC0"/>
<dbReference type="InterPro" id="IPR036390">
    <property type="entry name" value="WH_DNA-bd_sf"/>
</dbReference>
<dbReference type="SUPFAM" id="SSF46785">
    <property type="entry name" value="Winged helix' DNA-binding domain"/>
    <property type="match status" value="1"/>
</dbReference>
<evidence type="ECO:0000256" key="1">
    <source>
        <dbReference type="ARBA" id="ARBA00022603"/>
    </source>
</evidence>
<keyword evidence="2 5" id="KW-0808">Transferase</keyword>
<gene>
    <name evidence="5" type="ORF">GKJPGBOP_01012</name>
</gene>
<dbReference type="GO" id="GO:0008168">
    <property type="term" value="F:methyltransferase activity"/>
    <property type="evidence" value="ECO:0007669"/>
    <property type="project" value="UniProtKB-KW"/>
</dbReference>
<dbReference type="CDD" id="cd02440">
    <property type="entry name" value="AdoMet_MTases"/>
    <property type="match status" value="1"/>
</dbReference>
<dbReference type="Pfam" id="PF08242">
    <property type="entry name" value="Methyltransf_12"/>
    <property type="match status" value="1"/>
</dbReference>
<dbReference type="InterPro" id="IPR029063">
    <property type="entry name" value="SAM-dependent_MTases_sf"/>
</dbReference>
<dbReference type="PANTHER" id="PTHR43712:SF2">
    <property type="entry name" value="O-METHYLTRANSFERASE CICE"/>
    <property type="match status" value="1"/>
</dbReference>
<keyword evidence="6" id="KW-1185">Reference proteome</keyword>
<feature type="domain" description="Methyltransferase type 12" evidence="4">
    <location>
        <begin position="160"/>
        <end position="263"/>
    </location>
</feature>
<comment type="caution">
    <text evidence="5">The sequence shown here is derived from an EMBL/GenBank/DDBJ whole genome shotgun (WGS) entry which is preliminary data.</text>
</comment>
<dbReference type="SUPFAM" id="SSF53335">
    <property type="entry name" value="S-adenosyl-L-methionine-dependent methyltransferases"/>
    <property type="match status" value="1"/>
</dbReference>
<sequence>MSVNDSTRVGETAADLAAVAALLEVAEELGISPLLDRPEPFTVEDVAEATAAPQRNCAEFVRALEAAGLVDRIDDSPRFRPCAGMADRRYESGYLSWAMNANRPYIEHALEFLRDPEAAGEKYDRDGRWVAVSSRWVGSQGFYPHAFSQIVDARPAKVADLGAGAGGLLVHLLRTLPDATGTAIDMSAAACAEARRAAERAGVADRLDVVNRSIESLVADPAPLRDADVVHAGFVMHDVVSDPGTFLAVLRTCREVTAEGCRLIVTDAVPYAATARERAFSSLFTYLHASSMDIRLPAEEEWTDLFRRAGYTDVRCTAHRMPTGRMFVASG</sequence>
<keyword evidence="1 5" id="KW-0489">Methyltransferase</keyword>
<evidence type="ECO:0000256" key="2">
    <source>
        <dbReference type="ARBA" id="ARBA00022679"/>
    </source>
</evidence>
<reference evidence="5 6" key="1">
    <citation type="submission" date="2018-11" db="EMBL/GenBank/DDBJ databases">
        <title>Whole genome sequence of Streptomyces paromomycinus NBRC 15454(T).</title>
        <authorList>
            <person name="Komaki H."/>
            <person name="Tamura T."/>
        </authorList>
    </citation>
    <scope>NUCLEOTIDE SEQUENCE [LARGE SCALE GENOMIC DNA]</scope>
    <source>
        <strain evidence="5 6">NBRC 15454</strain>
    </source>
</reference>
<proteinExistence type="predicted"/>
<organism evidence="5 6">
    <name type="scientific">Streptomyces paromomycinus</name>
    <name type="common">Streptomyces rimosus subsp. paromomycinus</name>
    <dbReference type="NCBI Taxonomy" id="92743"/>
    <lineage>
        <taxon>Bacteria</taxon>
        <taxon>Bacillati</taxon>
        <taxon>Actinomycetota</taxon>
        <taxon>Actinomycetes</taxon>
        <taxon>Kitasatosporales</taxon>
        <taxon>Streptomycetaceae</taxon>
        <taxon>Streptomyces</taxon>
    </lineage>
</organism>
<keyword evidence="3" id="KW-0949">S-adenosyl-L-methionine</keyword>